<sequence>MSSQALRGAHRLTKTKHVFGHHTIPLECDVYSAEDYPATSPVFLYFHLVTGSRSCVPPWLAQAKASGLLEDARAAYKFARHLAASSNAVERKVIAGGGSAGFFMASLTAHHFTPSPIALLSVTGITTFRHRFFDSSVLLTPEPIAESQMSHHLAAAVSVGTTSANNPQVFHLDKLLPDGTKNANFDVTTAPITEDDNTDEFPRGCLYDYYLYRNEFPGLVGDIDPGYEWAKAASAKDKVAAWPLTTIIQGNSDEDVDLAVSTHMVGCLGEDKAKLFLAEGQPHRYEATRFLEDDVDGMDAADLLSFDTGEAEPDDTASLRRSPEQEGRIEKEGSPPTQRHRKKTSSPTSQFLLWVVTLGLFSLVTPTRVDLSDMVPRAITQVDGTTSNIYVNRRLKFTRGSEGTRPVRLTKRFPFSAGRDEWCGELAQDPTTDFSASAPLAADCKALANALGNGFWTLQPGDFAGGWARVASSGTCSFAARYADTGSAASPMRIGTNDIRFYTNRYAVLEQSGKLGLQGTVQCSNNERMLFVTWGLIHS</sequence>
<dbReference type="Proteomes" id="UP001243330">
    <property type="component" value="Unassembled WGS sequence"/>
</dbReference>
<evidence type="ECO:0000313" key="4">
    <source>
        <dbReference type="Proteomes" id="UP001243330"/>
    </source>
</evidence>
<protein>
    <submittedName>
        <fullName evidence="3">Endomembrane protein 70-like protein</fullName>
    </submittedName>
</protein>
<dbReference type="EMBL" id="JAQOWY010000358">
    <property type="protein sequence ID" value="KAK1843430.1"/>
    <property type="molecule type" value="Genomic_DNA"/>
</dbReference>
<feature type="domain" description="Ecp2 effector protein-like" evidence="2">
    <location>
        <begin position="423"/>
        <end position="523"/>
    </location>
</feature>
<keyword evidence="4" id="KW-1185">Reference proteome</keyword>
<dbReference type="AlphaFoldDB" id="A0AAD9AAK8"/>
<dbReference type="SUPFAM" id="SSF53474">
    <property type="entry name" value="alpha/beta-Hydrolases"/>
    <property type="match status" value="1"/>
</dbReference>
<gene>
    <name evidence="3" type="ORF">CCHR01_13925</name>
</gene>
<comment type="caution">
    <text evidence="3">The sequence shown here is derived from an EMBL/GenBank/DDBJ whole genome shotgun (WGS) entry which is preliminary data.</text>
</comment>
<organism evidence="3 4">
    <name type="scientific">Colletotrichum chrysophilum</name>
    <dbReference type="NCBI Taxonomy" id="1836956"/>
    <lineage>
        <taxon>Eukaryota</taxon>
        <taxon>Fungi</taxon>
        <taxon>Dikarya</taxon>
        <taxon>Ascomycota</taxon>
        <taxon>Pezizomycotina</taxon>
        <taxon>Sordariomycetes</taxon>
        <taxon>Hypocreomycetidae</taxon>
        <taxon>Glomerellales</taxon>
        <taxon>Glomerellaceae</taxon>
        <taxon>Colletotrichum</taxon>
        <taxon>Colletotrichum gloeosporioides species complex</taxon>
    </lineage>
</organism>
<evidence type="ECO:0000259" key="2">
    <source>
        <dbReference type="Pfam" id="PF14856"/>
    </source>
</evidence>
<proteinExistence type="predicted"/>
<feature type="compositionally biased region" description="Basic and acidic residues" evidence="1">
    <location>
        <begin position="317"/>
        <end position="333"/>
    </location>
</feature>
<dbReference type="InterPro" id="IPR029226">
    <property type="entry name" value="Ecp2-like"/>
</dbReference>
<accession>A0AAD9AAK8</accession>
<dbReference type="Gene3D" id="3.40.50.1820">
    <property type="entry name" value="alpha/beta hydrolase"/>
    <property type="match status" value="1"/>
</dbReference>
<dbReference type="InterPro" id="IPR029058">
    <property type="entry name" value="AB_hydrolase_fold"/>
</dbReference>
<evidence type="ECO:0000313" key="3">
    <source>
        <dbReference type="EMBL" id="KAK1843430.1"/>
    </source>
</evidence>
<dbReference type="Pfam" id="PF14856">
    <property type="entry name" value="Hce2"/>
    <property type="match status" value="1"/>
</dbReference>
<name>A0AAD9AAK8_9PEZI</name>
<evidence type="ECO:0000256" key="1">
    <source>
        <dbReference type="SAM" id="MobiDB-lite"/>
    </source>
</evidence>
<reference evidence="3" key="1">
    <citation type="submission" date="2023-01" db="EMBL/GenBank/DDBJ databases">
        <title>Colletotrichum chrysophilum M932 genome sequence.</title>
        <authorList>
            <person name="Baroncelli R."/>
        </authorList>
    </citation>
    <scope>NUCLEOTIDE SEQUENCE</scope>
    <source>
        <strain evidence="3">M932</strain>
    </source>
</reference>
<feature type="region of interest" description="Disordered" evidence="1">
    <location>
        <begin position="306"/>
        <end position="345"/>
    </location>
</feature>